<evidence type="ECO:0000313" key="2">
    <source>
        <dbReference type="EMBL" id="CAE7344019.1"/>
    </source>
</evidence>
<dbReference type="Gene3D" id="1.10.10.10">
    <property type="entry name" value="Winged helix-like DNA-binding domain superfamily/Winged helix DNA-binding domain"/>
    <property type="match status" value="1"/>
</dbReference>
<protein>
    <submittedName>
        <fullName evidence="2">Lactb2 protein</fullName>
    </submittedName>
</protein>
<gene>
    <name evidence="2" type="primary">Lactb2</name>
    <name evidence="2" type="ORF">SPIL2461_LOCUS8139</name>
</gene>
<dbReference type="InterPro" id="IPR050662">
    <property type="entry name" value="Sec-metab_biosynth-thioest"/>
</dbReference>
<dbReference type="Gene3D" id="3.60.15.10">
    <property type="entry name" value="Ribonuclease Z/Hydroxyacylglutathione hydrolase-like"/>
    <property type="match status" value="2"/>
</dbReference>
<dbReference type="SMART" id="SM00849">
    <property type="entry name" value="Lactamase_B"/>
    <property type="match status" value="1"/>
</dbReference>
<name>A0A812PI14_SYMPI</name>
<comment type="caution">
    <text evidence="2">The sequence shown here is derived from an EMBL/GenBank/DDBJ whole genome shotgun (WGS) entry which is preliminary data.</text>
</comment>
<dbReference type="PANTHER" id="PTHR23131">
    <property type="entry name" value="ENDORIBONUCLEASE LACTB2"/>
    <property type="match status" value="1"/>
</dbReference>
<dbReference type="InterPro" id="IPR036388">
    <property type="entry name" value="WH-like_DNA-bd_sf"/>
</dbReference>
<reference evidence="2" key="1">
    <citation type="submission" date="2021-02" db="EMBL/GenBank/DDBJ databases">
        <authorList>
            <person name="Dougan E. K."/>
            <person name="Rhodes N."/>
            <person name="Thang M."/>
            <person name="Chan C."/>
        </authorList>
    </citation>
    <scope>NUCLEOTIDE SEQUENCE</scope>
</reference>
<keyword evidence="3" id="KW-1185">Reference proteome</keyword>
<evidence type="ECO:0000313" key="3">
    <source>
        <dbReference type="Proteomes" id="UP000649617"/>
    </source>
</evidence>
<evidence type="ECO:0000259" key="1">
    <source>
        <dbReference type="SMART" id="SM00849"/>
    </source>
</evidence>
<dbReference type="SUPFAM" id="SSF56281">
    <property type="entry name" value="Metallo-hydrolase/oxidoreductase"/>
    <property type="match status" value="1"/>
</dbReference>
<dbReference type="InterPro" id="IPR001279">
    <property type="entry name" value="Metallo-B-lactamas"/>
</dbReference>
<dbReference type="EMBL" id="CAJNIZ010013147">
    <property type="protein sequence ID" value="CAE7344019.1"/>
    <property type="molecule type" value="Genomic_DNA"/>
</dbReference>
<dbReference type="AlphaFoldDB" id="A0A812PI14"/>
<dbReference type="Pfam" id="PF00753">
    <property type="entry name" value="Lactamase_B"/>
    <property type="match status" value="1"/>
</dbReference>
<sequence>MEWGCPCCVPLEFDSYTDNQVLSRLRRSSKARAKLQAQRCASTIPNDVEDASEQPVKEAPGNRRNVVAVGLNRFEGTGALQPQPDWEQLTERVACILAQNPSSFTLNGTNCYLVGTGRRRMLIDTGEQHFGADAFMENLSRCLAELGVEGLDGIVITHMHHDHYGNVGRLQEKYGPIPVYSREFSSASFALIAELQKRDQLKYLQGFDGRPRYNPLKDPAPKTLPDTLDLEWARDRVKYSPGKDVGEKLQWQFYFVWNSQDLLDRLRSGEYPWQALDTGDTISTEGATLTALHMPGHSEDHMCFLLEEEHSLFSGDHVLGWGTTFVLCMKDYMESLRKMLHMHPVSLYPGHGAYIQDGVDILQRYISHRQKREEQAWQALEKRAEPVQIEDIVRELYPNTNRERLWMAKSNVEVLFRKFVADGAAAVWKPQITHMESSQLVPW</sequence>
<feature type="domain" description="Metallo-beta-lactamase" evidence="1">
    <location>
        <begin position="108"/>
        <end position="351"/>
    </location>
</feature>
<dbReference type="OrthoDB" id="17458at2759"/>
<dbReference type="InterPro" id="IPR036866">
    <property type="entry name" value="RibonucZ/Hydroxyglut_hydro"/>
</dbReference>
<accession>A0A812PI14</accession>
<proteinExistence type="predicted"/>
<organism evidence="2 3">
    <name type="scientific">Symbiodinium pilosum</name>
    <name type="common">Dinoflagellate</name>
    <dbReference type="NCBI Taxonomy" id="2952"/>
    <lineage>
        <taxon>Eukaryota</taxon>
        <taxon>Sar</taxon>
        <taxon>Alveolata</taxon>
        <taxon>Dinophyceae</taxon>
        <taxon>Suessiales</taxon>
        <taxon>Symbiodiniaceae</taxon>
        <taxon>Symbiodinium</taxon>
    </lineage>
</organism>
<dbReference type="Proteomes" id="UP000649617">
    <property type="component" value="Unassembled WGS sequence"/>
</dbReference>
<dbReference type="PANTHER" id="PTHR23131:SF0">
    <property type="entry name" value="ENDORIBONUCLEASE LACTB2"/>
    <property type="match status" value="1"/>
</dbReference>